<gene>
    <name evidence="1" type="ORF">EM6_3301</name>
</gene>
<keyword evidence="1" id="KW-0614">Plasmid</keyword>
<evidence type="ECO:0000313" key="2">
    <source>
        <dbReference type="Proteomes" id="UP000278756"/>
    </source>
</evidence>
<dbReference type="EMBL" id="AP018829">
    <property type="protein sequence ID" value="BBF82660.1"/>
    <property type="molecule type" value="Genomic_DNA"/>
</dbReference>
<evidence type="ECO:0000313" key="1">
    <source>
        <dbReference type="EMBL" id="BBF82660.1"/>
    </source>
</evidence>
<geneLocation type="plasmid" evidence="2">
    <name>pasem-1 dna</name>
</geneLocation>
<proteinExistence type="predicted"/>
<protein>
    <submittedName>
        <fullName evidence="1">Uncharacterized protein</fullName>
    </submittedName>
</protein>
<dbReference type="AlphaFoldDB" id="A0A3G9G5X2"/>
<organism evidence="1 2">
    <name type="scientific">Asticcacaulis excentricus</name>
    <dbReference type="NCBI Taxonomy" id="78587"/>
    <lineage>
        <taxon>Bacteria</taxon>
        <taxon>Pseudomonadati</taxon>
        <taxon>Pseudomonadota</taxon>
        <taxon>Alphaproteobacteria</taxon>
        <taxon>Caulobacterales</taxon>
        <taxon>Caulobacteraceae</taxon>
        <taxon>Asticcacaulis</taxon>
    </lineage>
</organism>
<accession>A0A3G9G5X2</accession>
<name>A0A3G9G5X2_9CAUL</name>
<dbReference type="Proteomes" id="UP000278756">
    <property type="component" value="Plasmid pASEM-1"/>
</dbReference>
<reference evidence="2" key="1">
    <citation type="journal article" date="2017" name="Biotechnol. Biofuels">
        <title>Evaluation of environmental bacterial communities as a factor affecting the growth of duckweed Lemna minor.</title>
        <authorList>
            <person name="Ishizawa H."/>
            <person name="Kuroda M."/>
            <person name="Morikawa M."/>
            <person name="Ike M."/>
        </authorList>
    </citation>
    <scope>NUCLEOTIDE SEQUENCE [LARGE SCALE GENOMIC DNA]</scope>
    <source>
        <strain evidence="2">M6</strain>
    </source>
</reference>
<reference evidence="2" key="2">
    <citation type="journal article" date="2017" name="Plant Physiol. Biochem.">
        <title>Differential oxidative and antioxidative response of duckweed Lemna minor toward plant growth promoting/inhibiting bacteria.</title>
        <authorList>
            <person name="Ishizawa H."/>
            <person name="Kuroda M."/>
            <person name="Morikawa M."/>
            <person name="Ike M."/>
        </authorList>
    </citation>
    <scope>NUCLEOTIDE SEQUENCE [LARGE SCALE GENOMIC DNA]</scope>
    <source>
        <strain evidence="2">M6</strain>
    </source>
</reference>
<sequence length="40" mass="4264">MSVPSAERSISVLRDNAMGMMFCPSAMFVSGAKGGVWRAQ</sequence>